<keyword evidence="5" id="KW-0603">Photosystem I</keyword>
<evidence type="ECO:0000256" key="5">
    <source>
        <dbReference type="ARBA" id="ARBA00022836"/>
    </source>
</evidence>
<evidence type="ECO:0000256" key="9">
    <source>
        <dbReference type="SAM" id="Phobius"/>
    </source>
</evidence>
<reference evidence="10 11" key="1">
    <citation type="submission" date="2022-04" db="EMBL/GenBank/DDBJ databases">
        <title>Positive selection, recombination, and allopatry shape intraspecific diversity of widespread and dominant cyanobacteria.</title>
        <authorList>
            <person name="Wei J."/>
            <person name="Shu W."/>
            <person name="Hu C."/>
        </authorList>
    </citation>
    <scope>NUCLEOTIDE SEQUENCE [LARGE SCALE GENOMIC DNA]</scope>
    <source>
        <strain evidence="10 11">GB2-A5</strain>
    </source>
</reference>
<dbReference type="Proteomes" id="UP001442494">
    <property type="component" value="Unassembled WGS sequence"/>
</dbReference>
<comment type="subcellular location">
    <subcellularLocation>
        <location evidence="1">Membrane</location>
        <topology evidence="1">Multi-pass membrane protein</topology>
    </subcellularLocation>
</comment>
<gene>
    <name evidence="10" type="primary">psaK</name>
    <name evidence="10" type="ORF">NDI37_06005</name>
</gene>
<evidence type="ECO:0000313" key="11">
    <source>
        <dbReference type="Proteomes" id="UP001442494"/>
    </source>
</evidence>
<evidence type="ECO:0000313" key="10">
    <source>
        <dbReference type="EMBL" id="MEP0864015.1"/>
    </source>
</evidence>
<comment type="caution">
    <text evidence="10">The sequence shown here is derived from an EMBL/GenBank/DDBJ whole genome shotgun (WGS) entry which is preliminary data.</text>
</comment>
<evidence type="ECO:0000256" key="6">
    <source>
        <dbReference type="ARBA" id="ARBA00022989"/>
    </source>
</evidence>
<comment type="similarity">
    <text evidence="2">Belongs to the PsaG/PsaK family.</text>
</comment>
<keyword evidence="3" id="KW-0602">Photosynthesis</keyword>
<dbReference type="NCBIfam" id="NF009693">
    <property type="entry name" value="PRK13216.1"/>
    <property type="match status" value="1"/>
</dbReference>
<dbReference type="Pfam" id="PF01241">
    <property type="entry name" value="PSI_PSAK"/>
    <property type="match status" value="1"/>
</dbReference>
<dbReference type="RefSeq" id="WP_190418307.1">
    <property type="nucleotide sequence ID" value="NZ_JAMPKK010000009.1"/>
</dbReference>
<keyword evidence="8 9" id="KW-0472">Membrane</keyword>
<keyword evidence="7" id="KW-0793">Thylakoid</keyword>
<protein>
    <submittedName>
        <fullName evidence="10">Photosystem I reaction center subunit PsaK</fullName>
    </submittedName>
</protein>
<proteinExistence type="inferred from homology"/>
<evidence type="ECO:0000256" key="4">
    <source>
        <dbReference type="ARBA" id="ARBA00022692"/>
    </source>
</evidence>
<dbReference type="InterPro" id="IPR000549">
    <property type="entry name" value="PSI_PsaG/PsaK"/>
</dbReference>
<sequence length="93" mass="9408">MVDLSSLLAAVQPTVPPTPSGTMAGFIIMGIFNLLGLFVAANAVQKKGVGPKLPLQLPGFGKNFSVAQFLAGMSFGHVLGTGAILGLTNIGVL</sequence>
<name>A0ABV0JKQ1_9CYAN</name>
<feature type="transmembrane region" description="Helical" evidence="9">
    <location>
        <begin position="23"/>
        <end position="44"/>
    </location>
</feature>
<feature type="transmembrane region" description="Helical" evidence="9">
    <location>
        <begin position="64"/>
        <end position="87"/>
    </location>
</feature>
<evidence type="ECO:0000256" key="8">
    <source>
        <dbReference type="ARBA" id="ARBA00023136"/>
    </source>
</evidence>
<dbReference type="Gene3D" id="1.20.860.20">
    <property type="entry name" value="Photosystem I PsaK, reaction centre"/>
    <property type="match status" value="1"/>
</dbReference>
<evidence type="ECO:0000256" key="3">
    <source>
        <dbReference type="ARBA" id="ARBA00022531"/>
    </source>
</evidence>
<evidence type="ECO:0000256" key="2">
    <source>
        <dbReference type="ARBA" id="ARBA00006458"/>
    </source>
</evidence>
<dbReference type="InterPro" id="IPR035982">
    <property type="entry name" value="PSI_centre_PsaK_sf"/>
</dbReference>
<organism evidence="10 11">
    <name type="scientific">Funiculus sociatus GB2-A5</name>
    <dbReference type="NCBI Taxonomy" id="2933946"/>
    <lineage>
        <taxon>Bacteria</taxon>
        <taxon>Bacillati</taxon>
        <taxon>Cyanobacteriota</taxon>
        <taxon>Cyanophyceae</taxon>
        <taxon>Coleofasciculales</taxon>
        <taxon>Coleofasciculaceae</taxon>
        <taxon>Funiculus</taxon>
    </lineage>
</organism>
<dbReference type="SUPFAM" id="SSF81563">
    <property type="entry name" value="Photosystem I reaction center subunit X, PsaK"/>
    <property type="match status" value="1"/>
</dbReference>
<keyword evidence="4 9" id="KW-0812">Transmembrane</keyword>
<dbReference type="InterPro" id="IPR017492">
    <property type="entry name" value="PSI_PsaK"/>
</dbReference>
<dbReference type="NCBIfam" id="TIGR03049">
    <property type="entry name" value="PS_I_psaK"/>
    <property type="match status" value="1"/>
</dbReference>
<evidence type="ECO:0000256" key="7">
    <source>
        <dbReference type="ARBA" id="ARBA00023078"/>
    </source>
</evidence>
<dbReference type="EMBL" id="JAMPKK010000009">
    <property type="protein sequence ID" value="MEP0864015.1"/>
    <property type="molecule type" value="Genomic_DNA"/>
</dbReference>
<accession>A0ABV0JKQ1</accession>
<evidence type="ECO:0000256" key="1">
    <source>
        <dbReference type="ARBA" id="ARBA00004141"/>
    </source>
</evidence>
<keyword evidence="11" id="KW-1185">Reference proteome</keyword>
<dbReference type="InterPro" id="IPR037101">
    <property type="entry name" value="PSI_PsaK_bact"/>
</dbReference>
<keyword evidence="6 9" id="KW-1133">Transmembrane helix</keyword>